<proteinExistence type="predicted"/>
<organism evidence="2 3">
    <name type="scientific">Trifolium medium</name>
    <dbReference type="NCBI Taxonomy" id="97028"/>
    <lineage>
        <taxon>Eukaryota</taxon>
        <taxon>Viridiplantae</taxon>
        <taxon>Streptophyta</taxon>
        <taxon>Embryophyta</taxon>
        <taxon>Tracheophyta</taxon>
        <taxon>Spermatophyta</taxon>
        <taxon>Magnoliopsida</taxon>
        <taxon>eudicotyledons</taxon>
        <taxon>Gunneridae</taxon>
        <taxon>Pentapetalae</taxon>
        <taxon>rosids</taxon>
        <taxon>fabids</taxon>
        <taxon>Fabales</taxon>
        <taxon>Fabaceae</taxon>
        <taxon>Papilionoideae</taxon>
        <taxon>50 kb inversion clade</taxon>
        <taxon>NPAAA clade</taxon>
        <taxon>Hologalegina</taxon>
        <taxon>IRL clade</taxon>
        <taxon>Trifolieae</taxon>
        <taxon>Trifolium</taxon>
    </lineage>
</organism>
<accession>A0A392Q795</accession>
<dbReference type="Proteomes" id="UP000265520">
    <property type="component" value="Unassembled WGS sequence"/>
</dbReference>
<dbReference type="EMBL" id="LXQA010113338">
    <property type="protein sequence ID" value="MCI19125.1"/>
    <property type="molecule type" value="Genomic_DNA"/>
</dbReference>
<feature type="domain" description="FBD" evidence="1">
    <location>
        <begin position="81"/>
        <end position="125"/>
    </location>
</feature>
<sequence>TYCHLPIHGFSNVQDLEIELNKVCTELDPILPFNNLTKLKVSSVNSNWRLLLRFFNHCRNLRTLELNEEERDFVSNDWVEPEEVPYCIHSVLTNCTFDHFLGEIGEKECVMYLLKHAKALNSMAIRCSHGTKVEDLISCYKGAGCELRVIRRYN</sequence>
<dbReference type="InterPro" id="IPR006566">
    <property type="entry name" value="FBD"/>
</dbReference>
<dbReference type="PANTHER" id="PTHR31900">
    <property type="entry name" value="F-BOX/RNI SUPERFAMILY PROTEIN-RELATED"/>
    <property type="match status" value="1"/>
</dbReference>
<evidence type="ECO:0000259" key="1">
    <source>
        <dbReference type="Pfam" id="PF08387"/>
    </source>
</evidence>
<evidence type="ECO:0000313" key="2">
    <source>
        <dbReference type="EMBL" id="MCI19125.1"/>
    </source>
</evidence>
<comment type="caution">
    <text evidence="2">The sequence shown here is derived from an EMBL/GenBank/DDBJ whole genome shotgun (WGS) entry which is preliminary data.</text>
</comment>
<dbReference type="AlphaFoldDB" id="A0A392Q795"/>
<dbReference type="InterPro" id="IPR050232">
    <property type="entry name" value="FBL13/AtMIF1-like"/>
</dbReference>
<dbReference type="Pfam" id="PF08387">
    <property type="entry name" value="FBD"/>
    <property type="match status" value="1"/>
</dbReference>
<feature type="non-terminal residue" evidence="2">
    <location>
        <position position="1"/>
    </location>
</feature>
<keyword evidence="3" id="KW-1185">Reference proteome</keyword>
<protein>
    <submittedName>
        <fullName evidence="2">F-box/RNI/FBD-like domain protein</fullName>
    </submittedName>
</protein>
<evidence type="ECO:0000313" key="3">
    <source>
        <dbReference type="Proteomes" id="UP000265520"/>
    </source>
</evidence>
<dbReference type="PANTHER" id="PTHR31900:SF34">
    <property type="entry name" value="EMB|CAB62440.1-RELATED"/>
    <property type="match status" value="1"/>
</dbReference>
<reference evidence="2 3" key="1">
    <citation type="journal article" date="2018" name="Front. Plant Sci.">
        <title>Red Clover (Trifolium pratense) and Zigzag Clover (T. medium) - A Picture of Genomic Similarities and Differences.</title>
        <authorList>
            <person name="Dluhosova J."/>
            <person name="Istvanek J."/>
            <person name="Nedelnik J."/>
            <person name="Repkova J."/>
        </authorList>
    </citation>
    <scope>NUCLEOTIDE SEQUENCE [LARGE SCALE GENOMIC DNA]</scope>
    <source>
        <strain evidence="3">cv. 10/8</strain>
        <tissue evidence="2">Leaf</tissue>
    </source>
</reference>
<name>A0A392Q795_9FABA</name>